<dbReference type="EMBL" id="CAJGYM010000006">
    <property type="protein sequence ID" value="CAD6187483.1"/>
    <property type="molecule type" value="Genomic_DNA"/>
</dbReference>
<comment type="caution">
    <text evidence="3">The sequence shown here is derived from an EMBL/GenBank/DDBJ whole genome shotgun (WGS) entry which is preliminary data.</text>
</comment>
<accession>A0A8S1GX71</accession>
<dbReference type="OrthoDB" id="5813614at2759"/>
<evidence type="ECO:0000256" key="1">
    <source>
        <dbReference type="SAM" id="MobiDB-lite"/>
    </source>
</evidence>
<dbReference type="Proteomes" id="UP000835052">
    <property type="component" value="Unassembled WGS sequence"/>
</dbReference>
<keyword evidence="4" id="KW-1185">Reference proteome</keyword>
<evidence type="ECO:0000313" key="3">
    <source>
        <dbReference type="EMBL" id="CAD6187483.1"/>
    </source>
</evidence>
<feature type="transmembrane region" description="Helical" evidence="2">
    <location>
        <begin position="31"/>
        <end position="53"/>
    </location>
</feature>
<keyword evidence="2" id="KW-0812">Transmembrane</keyword>
<organism evidence="3 4">
    <name type="scientific">Caenorhabditis auriculariae</name>
    <dbReference type="NCBI Taxonomy" id="2777116"/>
    <lineage>
        <taxon>Eukaryota</taxon>
        <taxon>Metazoa</taxon>
        <taxon>Ecdysozoa</taxon>
        <taxon>Nematoda</taxon>
        <taxon>Chromadorea</taxon>
        <taxon>Rhabditida</taxon>
        <taxon>Rhabditina</taxon>
        <taxon>Rhabditomorpha</taxon>
        <taxon>Rhabditoidea</taxon>
        <taxon>Rhabditidae</taxon>
        <taxon>Peloderinae</taxon>
        <taxon>Caenorhabditis</taxon>
    </lineage>
</organism>
<dbReference type="AlphaFoldDB" id="A0A8S1GX71"/>
<protein>
    <submittedName>
        <fullName evidence="3">Uncharacterized protein</fullName>
    </submittedName>
</protein>
<sequence length="90" mass="9728">MDEENHGSAAYGSDTSLMEASQEVKNHWPTWAIVLVIVCIVLTALAFLLGNFITKKATPIRFKGQSTQVGKGRERKWGAGFSGGMWGAAT</sequence>
<name>A0A8S1GX71_9PELO</name>
<gene>
    <name evidence="3" type="ORF">CAUJ_LOCUS3402</name>
</gene>
<keyword evidence="2" id="KW-1133">Transmembrane helix</keyword>
<proteinExistence type="predicted"/>
<keyword evidence="2" id="KW-0472">Membrane</keyword>
<feature type="region of interest" description="Disordered" evidence="1">
    <location>
        <begin position="71"/>
        <end position="90"/>
    </location>
</feature>
<reference evidence="3" key="1">
    <citation type="submission" date="2020-10" db="EMBL/GenBank/DDBJ databases">
        <authorList>
            <person name="Kikuchi T."/>
        </authorList>
    </citation>
    <scope>NUCLEOTIDE SEQUENCE</scope>
    <source>
        <strain evidence="3">NKZ352</strain>
    </source>
</reference>
<feature type="compositionally biased region" description="Gly residues" evidence="1">
    <location>
        <begin position="80"/>
        <end position="90"/>
    </location>
</feature>
<evidence type="ECO:0000313" key="4">
    <source>
        <dbReference type="Proteomes" id="UP000835052"/>
    </source>
</evidence>
<evidence type="ECO:0000256" key="2">
    <source>
        <dbReference type="SAM" id="Phobius"/>
    </source>
</evidence>